<reference evidence="1" key="1">
    <citation type="submission" date="2020-10" db="EMBL/GenBank/DDBJ databases">
        <title>Catharus ustulatus (Swainson's thrush) genome, bCatUst1, primary haplotype v2.</title>
        <authorList>
            <person name="Delmore K."/>
            <person name="Vafadar M."/>
            <person name="Formenti G."/>
            <person name="Chow W."/>
            <person name="Pelan S."/>
            <person name="Howe K."/>
            <person name="Rhie A."/>
            <person name="Mountcastle J."/>
            <person name="Haase B."/>
            <person name="Fedrigo O."/>
            <person name="Jarvis E.D."/>
        </authorList>
    </citation>
    <scope>NUCLEOTIDE SEQUENCE [LARGE SCALE GENOMIC DNA]</scope>
</reference>
<proteinExistence type="predicted"/>
<accession>A0A8C3VD19</accession>
<organism evidence="1 2">
    <name type="scientific">Catharus ustulatus</name>
    <name type="common">Russet-backed thrush</name>
    <name type="synonym">Hylocichla ustulatus</name>
    <dbReference type="NCBI Taxonomy" id="91951"/>
    <lineage>
        <taxon>Eukaryota</taxon>
        <taxon>Metazoa</taxon>
        <taxon>Chordata</taxon>
        <taxon>Craniata</taxon>
        <taxon>Vertebrata</taxon>
        <taxon>Euteleostomi</taxon>
        <taxon>Archelosauria</taxon>
        <taxon>Archosauria</taxon>
        <taxon>Dinosauria</taxon>
        <taxon>Saurischia</taxon>
        <taxon>Theropoda</taxon>
        <taxon>Coelurosauria</taxon>
        <taxon>Aves</taxon>
        <taxon>Neognathae</taxon>
        <taxon>Neoaves</taxon>
        <taxon>Telluraves</taxon>
        <taxon>Australaves</taxon>
        <taxon>Passeriformes</taxon>
        <taxon>Turdidae</taxon>
        <taxon>Catharus</taxon>
    </lineage>
</organism>
<dbReference type="Proteomes" id="UP000694563">
    <property type="component" value="Chromosome 29"/>
</dbReference>
<name>A0A8C3VD19_CATUS</name>
<reference evidence="1" key="2">
    <citation type="submission" date="2025-08" db="UniProtKB">
        <authorList>
            <consortium name="Ensembl"/>
        </authorList>
    </citation>
    <scope>IDENTIFICATION</scope>
</reference>
<dbReference type="Ensembl" id="ENSCUST00005025361.1">
    <property type="protein sequence ID" value="ENSCUSP00005024492.1"/>
    <property type="gene ID" value="ENSCUSG00005015295.1"/>
</dbReference>
<evidence type="ECO:0000313" key="1">
    <source>
        <dbReference type="Ensembl" id="ENSCUSP00005024492.1"/>
    </source>
</evidence>
<protein>
    <submittedName>
        <fullName evidence="1">Uncharacterized protein</fullName>
    </submittedName>
</protein>
<sequence length="72" mass="7704">TPKHCYLKGGEEGVQVRVGSEKFTETSPKASPCWQPSASEGTQDLQELQGVPHPGQGCWGQAGFAPYLCKTP</sequence>
<reference evidence="1" key="3">
    <citation type="submission" date="2025-09" db="UniProtKB">
        <authorList>
            <consortium name="Ensembl"/>
        </authorList>
    </citation>
    <scope>IDENTIFICATION</scope>
</reference>
<evidence type="ECO:0000313" key="2">
    <source>
        <dbReference type="Proteomes" id="UP000694563"/>
    </source>
</evidence>
<dbReference type="AlphaFoldDB" id="A0A8C3VD19"/>
<keyword evidence="2" id="KW-1185">Reference proteome</keyword>